<dbReference type="PANTHER" id="PTHR31379">
    <property type="entry name" value="F-BOX C PROTEIN-RELATED-RELATED"/>
    <property type="match status" value="1"/>
</dbReference>
<protein>
    <submittedName>
        <fullName evidence="2">Uncharacterized protein</fullName>
    </submittedName>
</protein>
<dbReference type="EMBL" id="CP092621">
    <property type="protein sequence ID" value="UMM19853.1"/>
    <property type="molecule type" value="Genomic_DNA"/>
</dbReference>
<dbReference type="Pfam" id="PF12078">
    <property type="entry name" value="DUF3557"/>
    <property type="match status" value="3"/>
</dbReference>
<sequence>MYSSRQMSTFLCSSYSLTLPEETVCTLDRNRIKTQKQYNMVSHSIPMGYESLRTVLLHTDPNLRFKVAQRIPKIRQMEKAVPLKIKSLEGKKRFNKAGLQMMLMDAYRSALLPFHYRRNNLSPPYTCYIQLTITQEDATTIQRYEYNHKLNETLFANRHVIIVNHLQSACFDVLRMPIGLKISAKVVSGDSRQLIPISSIVDSSKPLPELNINVTSESALTLQHSFVKNTEVLSIWTYKNRVDQLARAFKTMENQRVHFKFCRYDNPSANEYYQLLQGWLATERNVGSLITFELNADHIGESILELVRNQNEITESTDRCVTVPLRNATKLEAFYAPLHEDENVSRFFFAKSYKTQNQNNMVSHTVPMGYESLRTVLLHTDPNLRFKIAQRIPKIRLTEKAVPLRIRCLELEESTTKVNSQSYKLGVYRHYHTEDIPMGIKNRNKWGGVSCDLDQYGFEIPNSFDPILNGDVSFRREIATDRRKDTEEREQRLQFSLRRYEEALAKINQLESEGKTVDDFLAGPMNEDDQRIRRTLEIPKEQLQSGVNRYRSALLPFHYRRNNLSPPYTCYIQLTIIQGNVTNIQRYEYNHKLYEASKKLNEILFVNRSVIIADHFQNTCADVLRTPIGFKIFANNLAIALETMENQHIHIQFGQFDNPSPNEYFQLLHGWLATERSVGLMITSGLKTDQIGEEILELVRNGNERTQSTDGSVTVLRSNATILEVFYVPNNEEENLSRFILAARIKRA</sequence>
<evidence type="ECO:0000256" key="1">
    <source>
        <dbReference type="SAM" id="Coils"/>
    </source>
</evidence>
<keyword evidence="3" id="KW-1185">Reference proteome</keyword>
<proteinExistence type="predicted"/>
<accession>A0AAE9EID4</accession>
<gene>
    <name evidence="2" type="ORF">L5515_015287</name>
</gene>
<evidence type="ECO:0000313" key="2">
    <source>
        <dbReference type="EMBL" id="UMM19853.1"/>
    </source>
</evidence>
<dbReference type="InterPro" id="IPR021942">
    <property type="entry name" value="DUF3557"/>
</dbReference>
<organism evidence="2 3">
    <name type="scientific">Caenorhabditis briggsae</name>
    <dbReference type="NCBI Taxonomy" id="6238"/>
    <lineage>
        <taxon>Eukaryota</taxon>
        <taxon>Metazoa</taxon>
        <taxon>Ecdysozoa</taxon>
        <taxon>Nematoda</taxon>
        <taxon>Chromadorea</taxon>
        <taxon>Rhabditida</taxon>
        <taxon>Rhabditina</taxon>
        <taxon>Rhabditomorpha</taxon>
        <taxon>Rhabditoidea</taxon>
        <taxon>Rhabditidae</taxon>
        <taxon>Peloderinae</taxon>
        <taxon>Caenorhabditis</taxon>
    </lineage>
</organism>
<keyword evidence="1" id="KW-0175">Coiled coil</keyword>
<dbReference type="AlphaFoldDB" id="A0AAE9EID4"/>
<feature type="coiled-coil region" evidence="1">
    <location>
        <begin position="483"/>
        <end position="513"/>
    </location>
</feature>
<dbReference type="PANTHER" id="PTHR31379:SF1">
    <property type="entry name" value="F-BOX C PROTEIN-RELATED"/>
    <property type="match status" value="1"/>
</dbReference>
<name>A0AAE9EID4_CAEBR</name>
<evidence type="ECO:0000313" key="3">
    <source>
        <dbReference type="Proteomes" id="UP000829354"/>
    </source>
</evidence>
<reference evidence="2 3" key="1">
    <citation type="submission" date="2022-04" db="EMBL/GenBank/DDBJ databases">
        <title>Chromosome-level reference genomes for two strains of Caenorhabditis briggsae: an improved platform for comparative genomics.</title>
        <authorList>
            <person name="Stevens L."/>
            <person name="Andersen E."/>
        </authorList>
    </citation>
    <scope>NUCLEOTIDE SEQUENCE [LARGE SCALE GENOMIC DNA]</scope>
    <source>
        <strain evidence="2">VX34</strain>
        <tissue evidence="2">Whole-organism</tissue>
    </source>
</reference>
<dbReference type="Proteomes" id="UP000829354">
    <property type="component" value="Chromosome II"/>
</dbReference>